<name>A0AAQ3RZX9_VIGMU</name>
<proteinExistence type="predicted"/>
<protein>
    <submittedName>
        <fullName evidence="1">Uncharacterized protein</fullName>
    </submittedName>
</protein>
<reference evidence="1 2" key="1">
    <citation type="journal article" date="2023" name="Life. Sci Alliance">
        <title>Evolutionary insights into 3D genome organization and epigenetic landscape of Vigna mungo.</title>
        <authorList>
            <person name="Junaid A."/>
            <person name="Singh B."/>
            <person name="Bhatia S."/>
        </authorList>
    </citation>
    <scope>NUCLEOTIDE SEQUENCE [LARGE SCALE GENOMIC DNA]</scope>
    <source>
        <strain evidence="1">Urdbean</strain>
    </source>
</reference>
<gene>
    <name evidence="1" type="ORF">V8G54_011780</name>
</gene>
<evidence type="ECO:0000313" key="2">
    <source>
        <dbReference type="Proteomes" id="UP001374535"/>
    </source>
</evidence>
<keyword evidence="2" id="KW-1185">Reference proteome</keyword>
<sequence length="115" mass="12735">MKKQAKSSLGGMLESLLGCIKALSNYPERCFGSPHESHSSSLVEEEGRLTPSSLMCKQCEHPKTSSFHVHPTPFMCNQLLTFLHHQLLACCPHSHSCFFTLAHLALLDNISQVKA</sequence>
<organism evidence="1 2">
    <name type="scientific">Vigna mungo</name>
    <name type="common">Black gram</name>
    <name type="synonym">Phaseolus mungo</name>
    <dbReference type="NCBI Taxonomy" id="3915"/>
    <lineage>
        <taxon>Eukaryota</taxon>
        <taxon>Viridiplantae</taxon>
        <taxon>Streptophyta</taxon>
        <taxon>Embryophyta</taxon>
        <taxon>Tracheophyta</taxon>
        <taxon>Spermatophyta</taxon>
        <taxon>Magnoliopsida</taxon>
        <taxon>eudicotyledons</taxon>
        <taxon>Gunneridae</taxon>
        <taxon>Pentapetalae</taxon>
        <taxon>rosids</taxon>
        <taxon>fabids</taxon>
        <taxon>Fabales</taxon>
        <taxon>Fabaceae</taxon>
        <taxon>Papilionoideae</taxon>
        <taxon>50 kb inversion clade</taxon>
        <taxon>NPAAA clade</taxon>
        <taxon>indigoferoid/millettioid clade</taxon>
        <taxon>Phaseoleae</taxon>
        <taxon>Vigna</taxon>
    </lineage>
</organism>
<evidence type="ECO:0000313" key="1">
    <source>
        <dbReference type="EMBL" id="WVZ14214.1"/>
    </source>
</evidence>
<dbReference type="EMBL" id="CP144697">
    <property type="protein sequence ID" value="WVZ14214.1"/>
    <property type="molecule type" value="Genomic_DNA"/>
</dbReference>
<dbReference type="AlphaFoldDB" id="A0AAQ3RZX9"/>
<dbReference type="Proteomes" id="UP001374535">
    <property type="component" value="Chromosome 4"/>
</dbReference>
<accession>A0AAQ3RZX9</accession>